<feature type="non-terminal residue" evidence="1">
    <location>
        <position position="1"/>
    </location>
</feature>
<evidence type="ECO:0000313" key="2">
    <source>
        <dbReference type="Proteomes" id="UP000887013"/>
    </source>
</evidence>
<comment type="caution">
    <text evidence="1">The sequence shown here is derived from an EMBL/GenBank/DDBJ whole genome shotgun (WGS) entry which is preliminary data.</text>
</comment>
<organism evidence="1 2">
    <name type="scientific">Nephila pilipes</name>
    <name type="common">Giant wood spider</name>
    <name type="synonym">Nephila maculata</name>
    <dbReference type="NCBI Taxonomy" id="299642"/>
    <lineage>
        <taxon>Eukaryota</taxon>
        <taxon>Metazoa</taxon>
        <taxon>Ecdysozoa</taxon>
        <taxon>Arthropoda</taxon>
        <taxon>Chelicerata</taxon>
        <taxon>Arachnida</taxon>
        <taxon>Araneae</taxon>
        <taxon>Araneomorphae</taxon>
        <taxon>Entelegynae</taxon>
        <taxon>Araneoidea</taxon>
        <taxon>Nephilidae</taxon>
        <taxon>Nephila</taxon>
    </lineage>
</organism>
<sequence length="82" mass="9551">IVVRVKAATVFDDGPHDVSSPLAWKQRLLPDGKMWKQPSARFLSNKLAQSRKIVIFRSRMRQRYSFEESRVVLKDSSLYLKS</sequence>
<dbReference type="EMBL" id="BMAW01006263">
    <property type="protein sequence ID" value="GFS98085.1"/>
    <property type="molecule type" value="Genomic_DNA"/>
</dbReference>
<gene>
    <name evidence="1" type="ORF">NPIL_439131</name>
</gene>
<proteinExistence type="predicted"/>
<reference evidence="1" key="1">
    <citation type="submission" date="2020-08" db="EMBL/GenBank/DDBJ databases">
        <title>Multicomponent nature underlies the extraordinary mechanical properties of spider dragline silk.</title>
        <authorList>
            <person name="Kono N."/>
            <person name="Nakamura H."/>
            <person name="Mori M."/>
            <person name="Yoshida Y."/>
            <person name="Ohtoshi R."/>
            <person name="Malay A.D."/>
            <person name="Moran D.A.P."/>
            <person name="Tomita M."/>
            <person name="Numata K."/>
            <person name="Arakawa K."/>
        </authorList>
    </citation>
    <scope>NUCLEOTIDE SEQUENCE</scope>
</reference>
<dbReference type="Proteomes" id="UP000887013">
    <property type="component" value="Unassembled WGS sequence"/>
</dbReference>
<protein>
    <submittedName>
        <fullName evidence="1">Uncharacterized protein</fullName>
    </submittedName>
</protein>
<keyword evidence="2" id="KW-1185">Reference proteome</keyword>
<evidence type="ECO:0000313" key="1">
    <source>
        <dbReference type="EMBL" id="GFS98085.1"/>
    </source>
</evidence>
<accession>A0A8X6N7I0</accession>
<dbReference type="AlphaFoldDB" id="A0A8X6N7I0"/>
<name>A0A8X6N7I0_NEPPI</name>